<proteinExistence type="predicted"/>
<comment type="caution">
    <text evidence="4">The sequence shown here is derived from an EMBL/GenBank/DDBJ whole genome shotgun (WGS) entry which is preliminary data.</text>
</comment>
<dbReference type="InterPro" id="IPR025605">
    <property type="entry name" value="OST-HTH/LOTUS_dom"/>
</dbReference>
<reference evidence="4 5" key="1">
    <citation type="submission" date="2016-11" db="EMBL/GenBank/DDBJ databases">
        <title>The macronuclear genome of Stentor coeruleus: a giant cell with tiny introns.</title>
        <authorList>
            <person name="Slabodnick M."/>
            <person name="Ruby J.G."/>
            <person name="Reiff S.B."/>
            <person name="Swart E.C."/>
            <person name="Gosai S."/>
            <person name="Prabakaran S."/>
            <person name="Witkowska E."/>
            <person name="Larue G.E."/>
            <person name="Fisher S."/>
            <person name="Freeman R.M."/>
            <person name="Gunawardena J."/>
            <person name="Chu W."/>
            <person name="Stover N.A."/>
            <person name="Gregory B.D."/>
            <person name="Nowacki M."/>
            <person name="Derisi J."/>
            <person name="Roy S.W."/>
            <person name="Marshall W.F."/>
            <person name="Sood P."/>
        </authorList>
    </citation>
    <scope>NUCLEOTIDE SEQUENCE [LARGE SCALE GENOMIC DNA]</scope>
    <source>
        <strain evidence="4">WM001</strain>
    </source>
</reference>
<dbReference type="InterPro" id="IPR041966">
    <property type="entry name" value="LOTUS-like"/>
</dbReference>
<dbReference type="Gene3D" id="3.30.420.610">
    <property type="entry name" value="LOTUS domain-like"/>
    <property type="match status" value="1"/>
</dbReference>
<feature type="domain" description="B box-type" evidence="2">
    <location>
        <begin position="3"/>
        <end position="49"/>
    </location>
</feature>
<dbReference type="Pfam" id="PF14418">
    <property type="entry name" value="OHA"/>
    <property type="match status" value="1"/>
</dbReference>
<evidence type="ECO:0000313" key="5">
    <source>
        <dbReference type="Proteomes" id="UP000187209"/>
    </source>
</evidence>
<gene>
    <name evidence="4" type="ORF">SteCoe_7595</name>
</gene>
<feature type="domain" description="B box-type" evidence="2">
    <location>
        <begin position="45"/>
        <end position="84"/>
    </location>
</feature>
<sequence length="775" mass="89296">MDDSDVLCDECSIESPLFVCTECEQKLCKVCDESIHRGGKRKTHKREGLCHECKSLSTQNCFTCSVFLCDTCLVKHFNHNIQKLNNKSAVSIYWDLTGQKILTSEDISQTLLNLERTYDSIETIKVYGESYYKWKQLLDKHNIEYSRPEGIRESEAMLIDISLINKDKITEILLISSKAVHLKVHLNQIQSGLGTIKIFVSLTFPYLNIVALNELPTETRKYLLPPKVNPIRPSSTEQRSNEKNTIEQFPVYQNFLRKKTQTYAHDHLLTYLKELADTGVIMHDAGWLCKNFAQKLRISIEQATLIIKEVEKIGHVHTSERTFCDLKTMFFTSLKLESLSLEVLLWTLRSLKIDEMLPTERAVQSRMKEVFDYKVSMSDWSCLLEVCRGMYKHHHTKSAPEQVKTNYSLFSSYQNLFGNSTPVFVVKDMMDPVTGQKVHVIYPKGEEWESKDQHIKEGDSLGVKNTADWQAYIDYLSEYFSYCKPGDDSRAIPGGRYGCAQFLKLCGSQCLRECSLGKLSYMVQLSIDEDLLRYHKTLLIWVPGSNKFPTDKENNEKLQSIQVKIIEILKESKEGMSLAQLPLYIRRKLNFPLDISELGFAKLKDLLLTMPEVEIELRGTNHPFAVYKSKHKRHKEEELKRTLDDILIENKKGLSGQKLEIMLSSKLGYFINWAEYKCANIYEYIEKKALGFFEIIGSDEAKIVRKIKPGTETEDLAGFYESENTDICIKISSENQDEGLAPEDLPASQSQFSRNPYAYDAYFDPFTYRKPPGFN</sequence>
<dbReference type="CDD" id="cd19757">
    <property type="entry name" value="Bbox1"/>
    <property type="match status" value="1"/>
</dbReference>
<accession>A0A1R2CM65</accession>
<organism evidence="4 5">
    <name type="scientific">Stentor coeruleus</name>
    <dbReference type="NCBI Taxonomy" id="5963"/>
    <lineage>
        <taxon>Eukaryota</taxon>
        <taxon>Sar</taxon>
        <taxon>Alveolata</taxon>
        <taxon>Ciliophora</taxon>
        <taxon>Postciliodesmatophora</taxon>
        <taxon>Heterotrichea</taxon>
        <taxon>Heterotrichida</taxon>
        <taxon>Stentoridae</taxon>
        <taxon>Stentor</taxon>
    </lineage>
</organism>
<feature type="domain" description="HTH OST-type" evidence="3">
    <location>
        <begin position="557"/>
        <end position="630"/>
    </location>
</feature>
<evidence type="ECO:0000259" key="2">
    <source>
        <dbReference type="PROSITE" id="PS50119"/>
    </source>
</evidence>
<keyword evidence="1" id="KW-0479">Metal-binding</keyword>
<name>A0A1R2CM65_9CILI</name>
<dbReference type="Proteomes" id="UP000187209">
    <property type="component" value="Unassembled WGS sequence"/>
</dbReference>
<dbReference type="CDD" id="cd08824">
    <property type="entry name" value="LOTUS"/>
    <property type="match status" value="1"/>
</dbReference>
<dbReference type="EMBL" id="MPUH01000110">
    <property type="protein sequence ID" value="OMJ90107.1"/>
    <property type="molecule type" value="Genomic_DNA"/>
</dbReference>
<keyword evidence="5" id="KW-1185">Reference proteome</keyword>
<evidence type="ECO:0000259" key="3">
    <source>
        <dbReference type="PROSITE" id="PS51644"/>
    </source>
</evidence>
<dbReference type="OrthoDB" id="406045at2759"/>
<dbReference type="AlphaFoldDB" id="A0A1R2CM65"/>
<evidence type="ECO:0008006" key="6">
    <source>
        <dbReference type="Google" id="ProtNLM"/>
    </source>
</evidence>
<dbReference type="InterPro" id="IPR000315">
    <property type="entry name" value="Znf_B-box"/>
</dbReference>
<evidence type="ECO:0000313" key="4">
    <source>
        <dbReference type="EMBL" id="OMJ90107.1"/>
    </source>
</evidence>
<evidence type="ECO:0000256" key="1">
    <source>
        <dbReference type="PROSITE-ProRule" id="PRU00024"/>
    </source>
</evidence>
<protein>
    <recommendedName>
        <fullName evidence="6">B box-type domain-containing protein</fullName>
    </recommendedName>
</protein>
<dbReference type="InterPro" id="IPR025677">
    <property type="entry name" value="OST-HTH-assoc_dom"/>
</dbReference>
<dbReference type="PROSITE" id="PS51644">
    <property type="entry name" value="HTH_OST"/>
    <property type="match status" value="1"/>
</dbReference>
<dbReference type="PROSITE" id="PS50119">
    <property type="entry name" value="ZF_BBOX"/>
    <property type="match status" value="2"/>
</dbReference>
<keyword evidence="1" id="KW-0862">Zinc</keyword>
<dbReference type="SMART" id="SM00336">
    <property type="entry name" value="BBOX"/>
    <property type="match status" value="2"/>
</dbReference>
<dbReference type="Pfam" id="PF22586">
    <property type="entry name" value="ANCHR-like_BBOX"/>
    <property type="match status" value="1"/>
</dbReference>
<keyword evidence="1" id="KW-0863">Zinc-finger</keyword>
<dbReference type="Pfam" id="PF12872">
    <property type="entry name" value="OST-HTH"/>
    <property type="match status" value="1"/>
</dbReference>
<dbReference type="GO" id="GO:0008270">
    <property type="term" value="F:zinc ion binding"/>
    <property type="evidence" value="ECO:0007669"/>
    <property type="project" value="UniProtKB-KW"/>
</dbReference>